<accession>A0A7J4J1D6</accession>
<protein>
    <submittedName>
        <fullName evidence="2">Uncharacterized protein</fullName>
    </submittedName>
</protein>
<dbReference type="EMBL" id="DUGC01000066">
    <property type="protein sequence ID" value="HIH09867.1"/>
    <property type="molecule type" value="Genomic_DNA"/>
</dbReference>
<keyword evidence="1" id="KW-1133">Transmembrane helix</keyword>
<proteinExistence type="predicted"/>
<dbReference type="Proteomes" id="UP000565078">
    <property type="component" value="Unassembled WGS sequence"/>
</dbReference>
<dbReference type="AlphaFoldDB" id="A0A7J4J1D6"/>
<sequence>MEQPVWVYFGIIISLFALVIVSNVILDSQEQAKGLQVSNAVKKLGEMCSFVCRSEMDTLLTERIELPSGAALKASRLTQSICAQYRGAASCVQCPCAPANYDLNLDTPEHLQAFSSASFECSFERLAAGVKIGCKG</sequence>
<evidence type="ECO:0000313" key="2">
    <source>
        <dbReference type="EMBL" id="HIH09867.1"/>
    </source>
</evidence>
<name>A0A7J4J1D6_9ARCH</name>
<comment type="caution">
    <text evidence="2">The sequence shown here is derived from an EMBL/GenBank/DDBJ whole genome shotgun (WGS) entry which is preliminary data.</text>
</comment>
<keyword evidence="1" id="KW-0812">Transmembrane</keyword>
<keyword evidence="1" id="KW-0472">Membrane</keyword>
<gene>
    <name evidence="2" type="ORF">HA254_04310</name>
</gene>
<evidence type="ECO:0000313" key="3">
    <source>
        <dbReference type="Proteomes" id="UP000565078"/>
    </source>
</evidence>
<feature type="transmembrane region" description="Helical" evidence="1">
    <location>
        <begin position="6"/>
        <end position="26"/>
    </location>
</feature>
<reference evidence="3" key="1">
    <citation type="journal article" date="2020" name="bioRxiv">
        <title>A rank-normalized archaeal taxonomy based on genome phylogeny resolves widespread incomplete and uneven classifications.</title>
        <authorList>
            <person name="Rinke C."/>
            <person name="Chuvochina M."/>
            <person name="Mussig A.J."/>
            <person name="Chaumeil P.-A."/>
            <person name="Waite D.W."/>
            <person name="Whitman W.B."/>
            <person name="Parks D.H."/>
            <person name="Hugenholtz P."/>
        </authorList>
    </citation>
    <scope>NUCLEOTIDE SEQUENCE [LARGE SCALE GENOMIC DNA]</scope>
</reference>
<organism evidence="2 3">
    <name type="scientific">Candidatus Iainarchaeum sp</name>
    <dbReference type="NCBI Taxonomy" id="3101447"/>
    <lineage>
        <taxon>Archaea</taxon>
        <taxon>Candidatus Iainarchaeota</taxon>
        <taxon>Candidatus Iainarchaeia</taxon>
        <taxon>Candidatus Iainarchaeales</taxon>
        <taxon>Candidatus Iainarchaeaceae</taxon>
        <taxon>Candidatus Iainarchaeum</taxon>
    </lineage>
</organism>
<evidence type="ECO:0000256" key="1">
    <source>
        <dbReference type="SAM" id="Phobius"/>
    </source>
</evidence>